<keyword evidence="1" id="KW-0812">Transmembrane</keyword>
<name>Q3SA78_9EURY</name>
<evidence type="ECO:0000256" key="1">
    <source>
        <dbReference type="SAM" id="Phobius"/>
    </source>
</evidence>
<reference evidence="2" key="1">
    <citation type="submission" date="2005-07" db="EMBL/GenBank/DDBJ databases">
        <title>A hyperthermophilic lifestyle for uncultured Archaea of the DHVE2 lineage: evidence from environmental genomics.</title>
        <authorList>
            <person name="Moussard H."/>
            <person name="Hennecke G."/>
            <person name="Moreira D."/>
            <person name="Jouffe V."/>
            <person name="Lopez-Garcia P."/>
            <person name="Jeanthon C."/>
        </authorList>
    </citation>
    <scope>NUCLEOTIDE SEQUENCE</scope>
</reference>
<protein>
    <submittedName>
        <fullName evidence="2">Uncharacterized protein</fullName>
    </submittedName>
</protein>
<accession>Q3SA78</accession>
<evidence type="ECO:0000313" key="2">
    <source>
        <dbReference type="EMBL" id="AAZ32504.1"/>
    </source>
</evidence>
<proteinExistence type="predicted"/>
<sequence length="361" mass="41213">MRWSVVHKWYRLGAIIVQIVIFLIIFTAIYPVAARDIDVVNVGNETWKYDGDYILIEVPVTIKNDGVYDINDLSSTIEVRNSSAEFLATSQSLGDIKSGTKNTIMVKIPVNLRHLYDLESPYFYHFFHADKFNLTFSLSLKYLMDTVSVKTYYRSVIDWQPIIKEFKVGVPQEIDSENGKVIIYLPYTINTASYLWGHATFNGTVKCRAFSGTFSAVFPLGKKYSGNMKMVFNGSHLETLVTESQMMWIDGKIGIAGIEVPMNTTYMWGAPLNNLKFEVLNNGTVHYSFTNDASFALNLHIKKQYYYNNTMVYQSEESLHVEPGTSVNRYEPINVGQPVDKLIITIYDNNTGVYYQKVINL</sequence>
<keyword evidence="1" id="KW-0472">Membrane</keyword>
<dbReference type="EMBL" id="DQ118404">
    <property type="protein sequence ID" value="AAZ32504.1"/>
    <property type="molecule type" value="Genomic_DNA"/>
</dbReference>
<keyword evidence="1" id="KW-1133">Transmembrane helix</keyword>
<feature type="transmembrane region" description="Helical" evidence="1">
    <location>
        <begin position="12"/>
        <end position="33"/>
    </location>
</feature>
<organism evidence="2">
    <name type="scientific">uncultured euryarchaeote Alv-FOS4</name>
    <dbReference type="NCBI Taxonomy" id="337893"/>
    <lineage>
        <taxon>Archaea</taxon>
        <taxon>Methanobacteriati</taxon>
        <taxon>Methanobacteriota</taxon>
        <taxon>environmental samples</taxon>
    </lineage>
</organism>
<dbReference type="AlphaFoldDB" id="Q3SA78"/>